<dbReference type="PROSITE" id="PS50846">
    <property type="entry name" value="HMA_2"/>
    <property type="match status" value="1"/>
</dbReference>
<protein>
    <submittedName>
        <fullName evidence="8">Heavy metal-associated domain protein</fullName>
    </submittedName>
</protein>
<dbReference type="InterPro" id="IPR006121">
    <property type="entry name" value="HMA_dom"/>
</dbReference>
<evidence type="ECO:0000256" key="6">
    <source>
        <dbReference type="SAM" id="MobiDB-lite"/>
    </source>
</evidence>
<evidence type="ECO:0000256" key="1">
    <source>
        <dbReference type="ARBA" id="ARBA00022481"/>
    </source>
</evidence>
<evidence type="ECO:0000259" key="7">
    <source>
        <dbReference type="PROSITE" id="PS50846"/>
    </source>
</evidence>
<feature type="compositionally biased region" description="Low complexity" evidence="6">
    <location>
        <begin position="91"/>
        <end position="105"/>
    </location>
</feature>
<dbReference type="EnsemblPlants" id="AET00932">
    <property type="protein sequence ID" value="AET00932"/>
    <property type="gene ID" value="MTR_5g097550"/>
</dbReference>
<evidence type="ECO:0000256" key="5">
    <source>
        <dbReference type="ARBA" id="ARBA00024045"/>
    </source>
</evidence>
<sequence>MKVNIDKVRTQNPHCILKVNINCKACEKKVRKLLLKIHVVDAVSIDAEQEKVTILGNKLDPNELIKELKKSGKHAEICNGNGNGNGGKKNGNGNANANSGENNGNANGGKKNGNGNAKGGENNGNRNGNGNASGGGNNGNASGGKKNGNDNVNGGENNGNGNGNASGGGNNGNGNMAQMVPIGCGGYYHQGMPMQMQPYSYEQLHHMMMMNQQQQHMNMYPSMNYMQPPPIQSRCMADLTDKFNDENVQSCRIM</sequence>
<dbReference type="STRING" id="3880.G7KEQ7"/>
<evidence type="ECO:0000256" key="2">
    <source>
        <dbReference type="ARBA" id="ARBA00022723"/>
    </source>
</evidence>
<evidence type="ECO:0000313" key="10">
    <source>
        <dbReference type="Proteomes" id="UP000002051"/>
    </source>
</evidence>
<accession>G7KEQ7</accession>
<organism evidence="8 10">
    <name type="scientific">Medicago truncatula</name>
    <name type="common">Barrel medic</name>
    <name type="synonym">Medicago tribuloides</name>
    <dbReference type="NCBI Taxonomy" id="3880"/>
    <lineage>
        <taxon>Eukaryota</taxon>
        <taxon>Viridiplantae</taxon>
        <taxon>Streptophyta</taxon>
        <taxon>Embryophyta</taxon>
        <taxon>Tracheophyta</taxon>
        <taxon>Spermatophyta</taxon>
        <taxon>Magnoliopsida</taxon>
        <taxon>eudicotyledons</taxon>
        <taxon>Gunneridae</taxon>
        <taxon>Pentapetalae</taxon>
        <taxon>rosids</taxon>
        <taxon>fabids</taxon>
        <taxon>Fabales</taxon>
        <taxon>Fabaceae</taxon>
        <taxon>Papilionoideae</taxon>
        <taxon>50 kb inversion clade</taxon>
        <taxon>NPAAA clade</taxon>
        <taxon>Hologalegina</taxon>
        <taxon>IRL clade</taxon>
        <taxon>Trifolieae</taxon>
        <taxon>Medicago</taxon>
    </lineage>
</organism>
<accession>A0A0C3XV93</accession>
<dbReference type="EMBL" id="CM001221">
    <property type="protein sequence ID" value="AET00932.2"/>
    <property type="molecule type" value="Genomic_DNA"/>
</dbReference>
<evidence type="ECO:0000313" key="8">
    <source>
        <dbReference type="EMBL" id="AET00932.2"/>
    </source>
</evidence>
<feature type="compositionally biased region" description="Gly residues" evidence="6">
    <location>
        <begin position="81"/>
        <end position="90"/>
    </location>
</feature>
<dbReference type="Proteomes" id="UP000002051">
    <property type="component" value="Chromosome 5"/>
</dbReference>
<dbReference type="GO" id="GO:0046872">
    <property type="term" value="F:metal ion binding"/>
    <property type="evidence" value="ECO:0007669"/>
    <property type="project" value="UniProtKB-KW"/>
</dbReference>
<reference evidence="8 10" key="2">
    <citation type="journal article" date="2014" name="BMC Genomics">
        <title>An improved genome release (version Mt4.0) for the model legume Medicago truncatula.</title>
        <authorList>
            <person name="Tang H."/>
            <person name="Krishnakumar V."/>
            <person name="Bidwell S."/>
            <person name="Rosen B."/>
            <person name="Chan A."/>
            <person name="Zhou S."/>
            <person name="Gentzbittel L."/>
            <person name="Childs K.L."/>
            <person name="Yandell M."/>
            <person name="Gundlach H."/>
            <person name="Mayer K.F."/>
            <person name="Schwartz D.C."/>
            <person name="Town C.D."/>
        </authorList>
    </citation>
    <scope>GENOME REANNOTATION</scope>
    <source>
        <strain evidence="9 10">cv. Jemalong A17</strain>
    </source>
</reference>
<proteinExistence type="inferred from homology"/>
<gene>
    <name evidence="8" type="ordered locus">MTR_5g097550</name>
</gene>
<keyword evidence="2" id="KW-0479">Metal-binding</keyword>
<feature type="region of interest" description="Disordered" evidence="6">
    <location>
        <begin position="79"/>
        <end position="172"/>
    </location>
</feature>
<dbReference type="eggNOG" id="KOG1603">
    <property type="taxonomic scope" value="Eukaryota"/>
</dbReference>
<keyword evidence="10" id="KW-1185">Reference proteome</keyword>
<evidence type="ECO:0000313" key="9">
    <source>
        <dbReference type="EnsemblPlants" id="AET00932"/>
    </source>
</evidence>
<feature type="compositionally biased region" description="Gly residues" evidence="6">
    <location>
        <begin position="131"/>
        <end position="146"/>
    </location>
</feature>
<reference evidence="9" key="3">
    <citation type="submission" date="2015-04" db="UniProtKB">
        <authorList>
            <consortium name="EnsemblPlants"/>
        </authorList>
    </citation>
    <scope>IDENTIFICATION</scope>
    <source>
        <strain evidence="9">cv. Jemalong A17</strain>
    </source>
</reference>
<evidence type="ECO:0000256" key="3">
    <source>
        <dbReference type="ARBA" id="ARBA00023288"/>
    </source>
</evidence>
<dbReference type="Pfam" id="PF00403">
    <property type="entry name" value="HMA"/>
    <property type="match status" value="1"/>
</dbReference>
<comment type="similarity">
    <text evidence="5">Belongs to the HIPP family.</text>
</comment>
<dbReference type="PANTHER" id="PTHR45868">
    <property type="entry name" value="HEAVY METAL-ASSOCIATED ISOPRENYLATED PLANT PROTEIN 33-RELATED"/>
    <property type="match status" value="1"/>
</dbReference>
<reference evidence="8 10" key="1">
    <citation type="journal article" date="2011" name="Nature">
        <title>The Medicago genome provides insight into the evolution of rhizobial symbioses.</title>
        <authorList>
            <person name="Young N.D."/>
            <person name="Debelle F."/>
            <person name="Oldroyd G.E."/>
            <person name="Geurts R."/>
            <person name="Cannon S.B."/>
            <person name="Udvardi M.K."/>
            <person name="Benedito V.A."/>
            <person name="Mayer K.F."/>
            <person name="Gouzy J."/>
            <person name="Schoof H."/>
            <person name="Van de Peer Y."/>
            <person name="Proost S."/>
            <person name="Cook D.R."/>
            <person name="Meyers B.C."/>
            <person name="Spannagl M."/>
            <person name="Cheung F."/>
            <person name="De Mita S."/>
            <person name="Krishnakumar V."/>
            <person name="Gundlach H."/>
            <person name="Zhou S."/>
            <person name="Mudge J."/>
            <person name="Bharti A.K."/>
            <person name="Murray J.D."/>
            <person name="Naoumkina M.A."/>
            <person name="Rosen B."/>
            <person name="Silverstein K.A."/>
            <person name="Tang H."/>
            <person name="Rombauts S."/>
            <person name="Zhao P.X."/>
            <person name="Zhou P."/>
            <person name="Barbe V."/>
            <person name="Bardou P."/>
            <person name="Bechner M."/>
            <person name="Bellec A."/>
            <person name="Berger A."/>
            <person name="Berges H."/>
            <person name="Bidwell S."/>
            <person name="Bisseling T."/>
            <person name="Choisne N."/>
            <person name="Couloux A."/>
            <person name="Denny R."/>
            <person name="Deshpande S."/>
            <person name="Dai X."/>
            <person name="Doyle J.J."/>
            <person name="Dudez A.M."/>
            <person name="Farmer A.D."/>
            <person name="Fouteau S."/>
            <person name="Franken C."/>
            <person name="Gibelin C."/>
            <person name="Gish J."/>
            <person name="Goldstein S."/>
            <person name="Gonzalez A.J."/>
            <person name="Green P.J."/>
            <person name="Hallab A."/>
            <person name="Hartog M."/>
            <person name="Hua A."/>
            <person name="Humphray S.J."/>
            <person name="Jeong D.H."/>
            <person name="Jing Y."/>
            <person name="Jocker A."/>
            <person name="Kenton S.M."/>
            <person name="Kim D.J."/>
            <person name="Klee K."/>
            <person name="Lai H."/>
            <person name="Lang C."/>
            <person name="Lin S."/>
            <person name="Macmil S.L."/>
            <person name="Magdelenat G."/>
            <person name="Matthews L."/>
            <person name="McCorrison J."/>
            <person name="Monaghan E.L."/>
            <person name="Mun J.H."/>
            <person name="Najar F.Z."/>
            <person name="Nicholson C."/>
            <person name="Noirot C."/>
            <person name="O'Bleness M."/>
            <person name="Paule C.R."/>
            <person name="Poulain J."/>
            <person name="Prion F."/>
            <person name="Qin B."/>
            <person name="Qu C."/>
            <person name="Retzel E.F."/>
            <person name="Riddle C."/>
            <person name="Sallet E."/>
            <person name="Samain S."/>
            <person name="Samson N."/>
            <person name="Sanders I."/>
            <person name="Saurat O."/>
            <person name="Scarpelli C."/>
            <person name="Schiex T."/>
            <person name="Segurens B."/>
            <person name="Severin A.J."/>
            <person name="Sherrier D.J."/>
            <person name="Shi R."/>
            <person name="Sims S."/>
            <person name="Singer S.R."/>
            <person name="Sinharoy S."/>
            <person name="Sterck L."/>
            <person name="Viollet A."/>
            <person name="Wang B.B."/>
            <person name="Wang K."/>
            <person name="Wang M."/>
            <person name="Wang X."/>
            <person name="Warfsmann J."/>
            <person name="Weissenbach J."/>
            <person name="White D.D."/>
            <person name="White J.D."/>
            <person name="Wiley G.B."/>
            <person name="Wincker P."/>
            <person name="Xing Y."/>
            <person name="Yang L."/>
            <person name="Yao Z."/>
            <person name="Ying F."/>
            <person name="Zhai J."/>
            <person name="Zhou L."/>
            <person name="Zuber A."/>
            <person name="Denarie J."/>
            <person name="Dixon R.A."/>
            <person name="May G.D."/>
            <person name="Schwartz D.C."/>
            <person name="Rogers J."/>
            <person name="Quetier F."/>
            <person name="Town C.D."/>
            <person name="Roe B.A."/>
        </authorList>
    </citation>
    <scope>NUCLEOTIDE SEQUENCE [LARGE SCALE GENOMIC DNA]</scope>
    <source>
        <strain evidence="8">A17</strain>
        <strain evidence="9 10">cv. Jemalong A17</strain>
    </source>
</reference>
<dbReference type="PaxDb" id="3880-AET00932"/>
<keyword evidence="3" id="KW-0449">Lipoprotein</keyword>
<name>G7KEQ7_MEDTR</name>
<feature type="domain" description="HMA" evidence="7">
    <location>
        <begin position="12"/>
        <end position="76"/>
    </location>
</feature>
<dbReference type="PANTHER" id="PTHR45868:SF74">
    <property type="entry name" value="HEAVY METAL-ASSOCIATED ISOPRENYLATED PLANT PROTEIN 33"/>
    <property type="match status" value="1"/>
</dbReference>
<feature type="compositionally biased region" description="Gly residues" evidence="6">
    <location>
        <begin position="156"/>
        <end position="172"/>
    </location>
</feature>
<evidence type="ECO:0000256" key="4">
    <source>
        <dbReference type="ARBA" id="ARBA00023289"/>
    </source>
</evidence>
<keyword evidence="4" id="KW-0636">Prenylation</keyword>
<feature type="compositionally biased region" description="Gly residues" evidence="6">
    <location>
        <begin position="106"/>
        <end position="122"/>
    </location>
</feature>
<dbReference type="AlphaFoldDB" id="G7KEQ7"/>
<dbReference type="Gene3D" id="3.30.70.100">
    <property type="match status" value="1"/>
</dbReference>
<dbReference type="InterPro" id="IPR036163">
    <property type="entry name" value="HMA_dom_sf"/>
</dbReference>
<keyword evidence="1" id="KW-0488">Methylation</keyword>
<dbReference type="CDD" id="cd00371">
    <property type="entry name" value="HMA"/>
    <property type="match status" value="1"/>
</dbReference>
<dbReference type="SUPFAM" id="SSF55008">
    <property type="entry name" value="HMA, heavy metal-associated domain"/>
    <property type="match status" value="1"/>
</dbReference>
<dbReference type="HOGENOM" id="CLU_1095680_0_0_1"/>